<name>A0A7J8IZ56_MOLMO</name>
<keyword evidence="2" id="KW-1185">Reference proteome</keyword>
<dbReference type="EMBL" id="JACASF010000003">
    <property type="protein sequence ID" value="KAF6489926.1"/>
    <property type="molecule type" value="Genomic_DNA"/>
</dbReference>
<evidence type="ECO:0000313" key="1">
    <source>
        <dbReference type="EMBL" id="KAF6489926.1"/>
    </source>
</evidence>
<evidence type="ECO:0000313" key="2">
    <source>
        <dbReference type="Proteomes" id="UP000550707"/>
    </source>
</evidence>
<proteinExistence type="predicted"/>
<sequence>MGEVISEQAPRKVLLDLAWLPGLWPRPRVHSSQGCLLACPLCRPRVQKKQLSLRYLPGGAGLGSLASGAHDSQSKVRRRLGLRTRRPADLQFPGARSCLLFHWLRLSPCSLSFSLCLPLCLLPLPALDSLSLYCIYKE</sequence>
<dbReference type="InParanoid" id="A0A7J8IZ56"/>
<protein>
    <submittedName>
        <fullName evidence="1">Uncharacterized protein</fullName>
    </submittedName>
</protein>
<accession>A0A7J8IZ56</accession>
<comment type="caution">
    <text evidence="1">The sequence shown here is derived from an EMBL/GenBank/DDBJ whole genome shotgun (WGS) entry which is preliminary data.</text>
</comment>
<reference evidence="1 2" key="1">
    <citation type="journal article" date="2020" name="Nature">
        <title>Six reference-quality genomes reveal evolution of bat adaptations.</title>
        <authorList>
            <person name="Jebb D."/>
            <person name="Huang Z."/>
            <person name="Pippel M."/>
            <person name="Hughes G.M."/>
            <person name="Lavrichenko K."/>
            <person name="Devanna P."/>
            <person name="Winkler S."/>
            <person name="Jermiin L.S."/>
            <person name="Skirmuntt E.C."/>
            <person name="Katzourakis A."/>
            <person name="Burkitt-Gray L."/>
            <person name="Ray D.A."/>
            <person name="Sullivan K.A.M."/>
            <person name="Roscito J.G."/>
            <person name="Kirilenko B.M."/>
            <person name="Davalos L.M."/>
            <person name="Corthals A.P."/>
            <person name="Power M.L."/>
            <person name="Jones G."/>
            <person name="Ransome R.D."/>
            <person name="Dechmann D.K.N."/>
            <person name="Locatelli A.G."/>
            <person name="Puechmaille S.J."/>
            <person name="Fedrigo O."/>
            <person name="Jarvis E.D."/>
            <person name="Hiller M."/>
            <person name="Vernes S.C."/>
            <person name="Myers E.W."/>
            <person name="Teeling E.C."/>
        </authorList>
    </citation>
    <scope>NUCLEOTIDE SEQUENCE [LARGE SCALE GENOMIC DNA]</scope>
    <source>
        <strain evidence="1">MMolMol1</strain>
        <tissue evidence="1">Muscle</tissue>
    </source>
</reference>
<dbReference type="AlphaFoldDB" id="A0A7J8IZ56"/>
<dbReference type="Proteomes" id="UP000550707">
    <property type="component" value="Unassembled WGS sequence"/>
</dbReference>
<gene>
    <name evidence="1" type="ORF">HJG59_010320</name>
</gene>
<organism evidence="1 2">
    <name type="scientific">Molossus molossus</name>
    <name type="common">Pallas' mastiff bat</name>
    <name type="synonym">Vespertilio molossus</name>
    <dbReference type="NCBI Taxonomy" id="27622"/>
    <lineage>
        <taxon>Eukaryota</taxon>
        <taxon>Metazoa</taxon>
        <taxon>Chordata</taxon>
        <taxon>Craniata</taxon>
        <taxon>Vertebrata</taxon>
        <taxon>Euteleostomi</taxon>
        <taxon>Mammalia</taxon>
        <taxon>Eutheria</taxon>
        <taxon>Laurasiatheria</taxon>
        <taxon>Chiroptera</taxon>
        <taxon>Yangochiroptera</taxon>
        <taxon>Molossidae</taxon>
        <taxon>Molossus</taxon>
    </lineage>
</organism>